<feature type="transmembrane region" description="Helical" evidence="1">
    <location>
        <begin position="211"/>
        <end position="231"/>
    </location>
</feature>
<proteinExistence type="predicted"/>
<reference evidence="2 3" key="1">
    <citation type="journal article" date="2014" name="Int. J. Syst. Evol. Microbiol.">
        <title>Streptomyces hoynatensis sp. nov., isolated from deep marine sediment.</title>
        <authorList>
            <person name="Veyisoglu A."/>
            <person name="Sahin N."/>
        </authorList>
    </citation>
    <scope>NUCLEOTIDE SEQUENCE [LARGE SCALE GENOMIC DNA]</scope>
    <source>
        <strain evidence="2 3">KCTC 29097</strain>
    </source>
</reference>
<organism evidence="2 3">
    <name type="scientific">Streptomyces hoynatensis</name>
    <dbReference type="NCBI Taxonomy" id="1141874"/>
    <lineage>
        <taxon>Bacteria</taxon>
        <taxon>Bacillati</taxon>
        <taxon>Actinomycetota</taxon>
        <taxon>Actinomycetes</taxon>
        <taxon>Kitasatosporales</taxon>
        <taxon>Streptomycetaceae</taxon>
        <taxon>Streptomyces</taxon>
    </lineage>
</organism>
<evidence type="ECO:0008006" key="4">
    <source>
        <dbReference type="Google" id="ProtNLM"/>
    </source>
</evidence>
<evidence type="ECO:0000313" key="2">
    <source>
        <dbReference type="EMBL" id="RKN46831.1"/>
    </source>
</evidence>
<dbReference type="Proteomes" id="UP000272474">
    <property type="component" value="Unassembled WGS sequence"/>
</dbReference>
<feature type="transmembrane region" description="Helical" evidence="1">
    <location>
        <begin position="268"/>
        <end position="286"/>
    </location>
</feature>
<keyword evidence="1" id="KW-1133">Transmembrane helix</keyword>
<dbReference type="GO" id="GO:0005975">
    <property type="term" value="P:carbohydrate metabolic process"/>
    <property type="evidence" value="ECO:0007669"/>
    <property type="project" value="UniProtKB-ARBA"/>
</dbReference>
<feature type="transmembrane region" description="Helical" evidence="1">
    <location>
        <begin position="292"/>
        <end position="311"/>
    </location>
</feature>
<dbReference type="RefSeq" id="WP_120674398.1">
    <property type="nucleotide sequence ID" value="NZ_RBAL01000001.1"/>
</dbReference>
<name>A0A3A9ZED0_9ACTN</name>
<gene>
    <name evidence="2" type="ORF">D7294_01030</name>
</gene>
<feature type="transmembrane region" description="Helical" evidence="1">
    <location>
        <begin position="127"/>
        <end position="147"/>
    </location>
</feature>
<comment type="caution">
    <text evidence="2">The sequence shown here is derived from an EMBL/GenBank/DDBJ whole genome shotgun (WGS) entry which is preliminary data.</text>
</comment>
<evidence type="ECO:0000256" key="1">
    <source>
        <dbReference type="SAM" id="Phobius"/>
    </source>
</evidence>
<feature type="transmembrane region" description="Helical" evidence="1">
    <location>
        <begin position="99"/>
        <end position="121"/>
    </location>
</feature>
<keyword evidence="1" id="KW-0472">Membrane</keyword>
<dbReference type="InterPro" id="IPR013783">
    <property type="entry name" value="Ig-like_fold"/>
</dbReference>
<keyword evidence="1" id="KW-0812">Transmembrane</keyword>
<feature type="transmembrane region" description="Helical" evidence="1">
    <location>
        <begin position="168"/>
        <end position="191"/>
    </location>
</feature>
<evidence type="ECO:0000313" key="3">
    <source>
        <dbReference type="Proteomes" id="UP000272474"/>
    </source>
</evidence>
<dbReference type="Gene3D" id="2.60.40.10">
    <property type="entry name" value="Immunoglobulins"/>
    <property type="match status" value="1"/>
</dbReference>
<dbReference type="OrthoDB" id="4336015at2"/>
<sequence length="426" mass="44107">MAVEASRDSAASETHASDCACGDCREGAGAGHRRAVAAFLRKRDELAAGTGIPQALAHSPEAARQWISDELTQAARELSRRAGEAGSAWLSRLAVRTIVALWSAVGLLLVLDVLTAFGGGWTLARTAGLLAAVLLAGLLTPIAWLHRDRGGVLAPLVGEDNRLSTSRAVAGAWLLLAGYAVLLLALTLAGLGGSAGEREALLSGLDLEHGGGLLTAVGVTCAVTVWVRHTVATRVRGFRMQKVRAARPRAADLLTDDSGRGSFTDVQYVLVNTVAMLLGCAGLARAPREVPGVPWTVALLVAVSALTYVAAKYTDGGRPVIQSVVRVREPGELHAPIRPGDDLEIRGSGFVPAGAEAAERLAETVVRIGGVLVPVPLVPVRGGFSNPGDTRLTVPVPAEVDAGRVDVQVITAAGTESGRYVITVAD</sequence>
<keyword evidence="3" id="KW-1185">Reference proteome</keyword>
<protein>
    <recommendedName>
        <fullName evidence="4">Integral membrane protein</fullName>
    </recommendedName>
</protein>
<dbReference type="AlphaFoldDB" id="A0A3A9ZED0"/>
<accession>A0A3A9ZED0</accession>
<dbReference type="EMBL" id="RBAL01000001">
    <property type="protein sequence ID" value="RKN46831.1"/>
    <property type="molecule type" value="Genomic_DNA"/>
</dbReference>